<feature type="compositionally biased region" description="Basic and acidic residues" evidence="1">
    <location>
        <begin position="27"/>
        <end position="37"/>
    </location>
</feature>
<reference evidence="3 4" key="1">
    <citation type="submission" date="2019-09" db="EMBL/GenBank/DDBJ databases">
        <title>Isolation and complete genome sequencing of Methylocystis species.</title>
        <authorList>
            <person name="Rumah B.L."/>
            <person name="Stead C.E."/>
            <person name="Stevens B.C."/>
            <person name="Minton N.P."/>
            <person name="Grosse-Honebrink A."/>
            <person name="Zhang Y."/>
        </authorList>
    </citation>
    <scope>NUCLEOTIDE SEQUENCE [LARGE SCALE GENOMIC DNA]</scope>
    <source>
        <strain evidence="3 4">BRCS2</strain>
    </source>
</reference>
<protein>
    <submittedName>
        <fullName evidence="3">Uncharacterized protein</fullName>
    </submittedName>
</protein>
<feature type="region of interest" description="Disordered" evidence="1">
    <location>
        <begin position="27"/>
        <end position="54"/>
    </location>
</feature>
<dbReference type="Proteomes" id="UP000422569">
    <property type="component" value="Chromosome"/>
</dbReference>
<accession>A0A6B8M3E3</accession>
<dbReference type="KEGG" id="mpar:F7D14_13510"/>
<evidence type="ECO:0000313" key="3">
    <source>
        <dbReference type="EMBL" id="QGM98394.1"/>
    </source>
</evidence>
<dbReference type="AlphaFoldDB" id="A0A6B8M3E3"/>
<dbReference type="EMBL" id="CP044331">
    <property type="protein sequence ID" value="QGM98394.1"/>
    <property type="molecule type" value="Genomic_DNA"/>
</dbReference>
<sequence length="92" mass="9797">MVFLLKCLACIALVLVALEWRGEDAPTAHHAAGDAHGRVGAPKPPRRPQFEDTARDMAQAGADALVAAARDRCLAAPRDCAAALQRLQEQGR</sequence>
<organism evidence="3 4">
    <name type="scientific">Methylocystis parvus</name>
    <dbReference type="NCBI Taxonomy" id="134"/>
    <lineage>
        <taxon>Bacteria</taxon>
        <taxon>Pseudomonadati</taxon>
        <taxon>Pseudomonadota</taxon>
        <taxon>Alphaproteobacteria</taxon>
        <taxon>Hyphomicrobiales</taxon>
        <taxon>Methylocystaceae</taxon>
        <taxon>Methylocystis</taxon>
    </lineage>
</organism>
<dbReference type="RefSeq" id="WP_026016000.1">
    <property type="nucleotide sequence ID" value="NZ_CP044331.1"/>
</dbReference>
<feature type="signal peptide" evidence="2">
    <location>
        <begin position="1"/>
        <end position="22"/>
    </location>
</feature>
<proteinExistence type="predicted"/>
<evidence type="ECO:0000313" key="4">
    <source>
        <dbReference type="Proteomes" id="UP000422569"/>
    </source>
</evidence>
<feature type="chain" id="PRO_5025329921" evidence="2">
    <location>
        <begin position="23"/>
        <end position="92"/>
    </location>
</feature>
<evidence type="ECO:0000256" key="2">
    <source>
        <dbReference type="SAM" id="SignalP"/>
    </source>
</evidence>
<name>A0A6B8M3E3_9HYPH</name>
<gene>
    <name evidence="3" type="ORF">F7D14_13510</name>
</gene>
<keyword evidence="2" id="KW-0732">Signal</keyword>
<keyword evidence="4" id="KW-1185">Reference proteome</keyword>
<evidence type="ECO:0000256" key="1">
    <source>
        <dbReference type="SAM" id="MobiDB-lite"/>
    </source>
</evidence>